<proteinExistence type="inferred from homology"/>
<comment type="similarity">
    <text evidence="1">Belongs to the peptidase S45 family.</text>
</comment>
<evidence type="ECO:0000313" key="7">
    <source>
        <dbReference type="Proteomes" id="UP000037442"/>
    </source>
</evidence>
<dbReference type="Gene3D" id="1.10.439.10">
    <property type="entry name" value="Penicillin Amidohydrolase, domain 1"/>
    <property type="match status" value="1"/>
</dbReference>
<dbReference type="InterPro" id="IPR014395">
    <property type="entry name" value="Pen/GL7ACA/AHL_acylase"/>
</dbReference>
<dbReference type="InterPro" id="IPR002692">
    <property type="entry name" value="S45"/>
</dbReference>
<keyword evidence="5" id="KW-0106">Calcium</keyword>
<comment type="caution">
    <text evidence="6">The sequence shown here is derived from an EMBL/GenBank/DDBJ whole genome shotgun (WGS) entry which is preliminary data.</text>
</comment>
<organism evidence="6 7">
    <name type="scientific">Comamonas testosteroni</name>
    <name type="common">Pseudomonas testosteroni</name>
    <dbReference type="NCBI Taxonomy" id="285"/>
    <lineage>
        <taxon>Bacteria</taxon>
        <taxon>Pseudomonadati</taxon>
        <taxon>Pseudomonadota</taxon>
        <taxon>Betaproteobacteria</taxon>
        <taxon>Burkholderiales</taxon>
        <taxon>Comamonadaceae</taxon>
        <taxon>Comamonas</taxon>
    </lineage>
</organism>
<evidence type="ECO:0000256" key="5">
    <source>
        <dbReference type="PIRSR" id="PIRSR001227-2"/>
    </source>
</evidence>
<dbReference type="Gene3D" id="1.10.1400.10">
    <property type="match status" value="1"/>
</dbReference>
<keyword evidence="3" id="KW-0865">Zymogen</keyword>
<evidence type="ECO:0000256" key="4">
    <source>
        <dbReference type="PIRSR" id="PIRSR001227-1"/>
    </source>
</evidence>
<evidence type="ECO:0000313" key="6">
    <source>
        <dbReference type="EMBL" id="KOC24082.1"/>
    </source>
</evidence>
<protein>
    <submittedName>
        <fullName evidence="6">Penicillin amidase</fullName>
    </submittedName>
</protein>
<dbReference type="PANTHER" id="PTHR34218">
    <property type="entry name" value="PEPTIDASE S45 PENICILLIN AMIDASE"/>
    <property type="match status" value="1"/>
</dbReference>
<dbReference type="Proteomes" id="UP000037442">
    <property type="component" value="Unassembled WGS sequence"/>
</dbReference>
<evidence type="ECO:0000256" key="1">
    <source>
        <dbReference type="ARBA" id="ARBA00006586"/>
    </source>
</evidence>
<evidence type="ECO:0000256" key="3">
    <source>
        <dbReference type="ARBA" id="ARBA00023145"/>
    </source>
</evidence>
<sequence>MWMLRTGRMTRGDMGDITSAAEPSAHPWLRRTLHLAAAACGLVLLAGAALAVYGVRAQPRMDGKLVLAGLERSVWVRRDESDVTHISARSPQDAWRALGFVHAQERGWQLEFNRRLMQGRLSEILGPATLELDKLMRALDIHGAARRQYAALPLSVQEALQAYSQGIAAFYARPSQAAAPEFLLLGTRAAAAGPSSWEPEDTVGWALMMALDLGGNWGNEFARLNLLQVLSTEQLWQLMPAYPGEQPATAVDLASLYRQLGVYRQEDAKPEVSAPAEQTQSALRQSALRQSALQRSALGQWALAMVRDMGSNDGLGSNNWVVAGSKTQSGKPLLANDPHLGLSAPAIWYFARLQSQEGRASDGSTLSALDVTGATLPGMPFVVLGRTAQVAWGFTNTNPDVQDLYLEQINPADASQYRTPTGWEKFAVREEVFKVKGQGDVRVTLRSTRHGPVISDAQQQYAKVINTDRYALALRWAALDTDNRTVEAGLRANGAQTVAELFEAFSIYHSPMQSIVAADVQGHIGFKAAGRVPLRAPDNDLRGVAPAPGWDARYDWQGWLSYEQTPQDDGAARGFVATANQRVTEAGYAHFLTQDWSLPYRHQRIEQLLAAGSQHDVASMAAIQNDVQSLATRALLPVLRKAPSSHALAEQAQQLLAGFDGQMERDRPEPLIFSVWADELTRALVIARIGEQRFAMSYGKRDFRAGLEGMLARNDAWWCAPLSCEQQAGQALTRALDKLQAAYGQDPRQWRWGTAHPALSAHKPLGSVAALAGVFNVSVASGGDTYSVNVGQYNANPSPSDAKGPLGGRFVSRHAPSLRAIYDLGDPESSQFIYQTGQSGLALSGRYADMSREWADGRYRKLQMQPGRWRHVLELQASQDVGSY</sequence>
<reference evidence="7" key="1">
    <citation type="submission" date="2014-06" db="EMBL/GenBank/DDBJ databases">
        <title>Draft genome sequence of C. testosteroni WDL7.</title>
        <authorList>
            <person name="Wu Y."/>
            <person name="Seshan H."/>
            <person name="Arumugam K."/>
        </authorList>
    </citation>
    <scope>NUCLEOTIDE SEQUENCE [LARGE SCALE GENOMIC DNA]</scope>
    <source>
        <strain evidence="7">WDL7</strain>
    </source>
</reference>
<dbReference type="CDD" id="cd03747">
    <property type="entry name" value="Ntn_PGA_like"/>
    <property type="match status" value="1"/>
</dbReference>
<keyword evidence="5" id="KW-0479">Metal-binding</keyword>
<dbReference type="PATRIC" id="fig|285.49.peg.783"/>
<dbReference type="GO" id="GO:0016811">
    <property type="term" value="F:hydrolase activity, acting on carbon-nitrogen (but not peptide) bonds, in linear amides"/>
    <property type="evidence" value="ECO:0007669"/>
    <property type="project" value="InterPro"/>
</dbReference>
<dbReference type="Gene3D" id="2.30.120.10">
    <property type="match status" value="1"/>
</dbReference>
<feature type="binding site" evidence="5">
    <location>
        <position position="220"/>
    </location>
    <ligand>
        <name>Ca(2+)</name>
        <dbReference type="ChEBI" id="CHEBI:29108"/>
    </ligand>
</feature>
<feature type="active site" description="Nucleophile" evidence="4">
    <location>
        <position position="317"/>
    </location>
</feature>
<dbReference type="SUPFAM" id="SSF56235">
    <property type="entry name" value="N-terminal nucleophile aminohydrolases (Ntn hydrolases)"/>
    <property type="match status" value="1"/>
</dbReference>
<evidence type="ECO:0000256" key="2">
    <source>
        <dbReference type="ARBA" id="ARBA00022801"/>
    </source>
</evidence>
<dbReference type="InterPro" id="IPR023343">
    <property type="entry name" value="Penicillin_amidase_dom1"/>
</dbReference>
<name>A0A0L7MQB6_COMTE</name>
<dbReference type="AlphaFoldDB" id="A0A0L7MQB6"/>
<dbReference type="InterPro" id="IPR043147">
    <property type="entry name" value="Penicillin_amidase_A-knob"/>
</dbReference>
<comment type="cofactor">
    <cofactor evidence="5">
        <name>Ca(2+)</name>
        <dbReference type="ChEBI" id="CHEBI:29108"/>
    </cofactor>
    <text evidence="5">Binds 1 Ca(2+) ion per dimer.</text>
</comment>
<gene>
    <name evidence="6" type="ORF">GL58_03750</name>
</gene>
<feature type="binding site" evidence="5">
    <location>
        <position position="403"/>
    </location>
    <ligand>
        <name>Ca(2+)</name>
        <dbReference type="ChEBI" id="CHEBI:29108"/>
    </ligand>
</feature>
<dbReference type="GO" id="GO:0046872">
    <property type="term" value="F:metal ion binding"/>
    <property type="evidence" value="ECO:0007669"/>
    <property type="project" value="UniProtKB-KW"/>
</dbReference>
<dbReference type="PANTHER" id="PTHR34218:SF4">
    <property type="entry name" value="ACYL-HOMOSERINE LACTONE ACYLASE QUIP"/>
    <property type="match status" value="1"/>
</dbReference>
<dbReference type="Pfam" id="PF01804">
    <property type="entry name" value="Penicil_amidase"/>
    <property type="match status" value="1"/>
</dbReference>
<dbReference type="Gene3D" id="3.60.20.10">
    <property type="entry name" value="Glutamine Phosphoribosylpyrophosphate, subunit 1, domain 1"/>
    <property type="match status" value="1"/>
</dbReference>
<dbReference type="PIRSF" id="PIRSF001227">
    <property type="entry name" value="Pen_acylase"/>
    <property type="match status" value="1"/>
</dbReference>
<dbReference type="InterPro" id="IPR043146">
    <property type="entry name" value="Penicillin_amidase_N_B-knob"/>
</dbReference>
<feature type="binding site" evidence="5">
    <location>
        <position position="400"/>
    </location>
    <ligand>
        <name>Ca(2+)</name>
        <dbReference type="ChEBI" id="CHEBI:29108"/>
    </ligand>
</feature>
<dbReference type="EMBL" id="JNVD01000013">
    <property type="protein sequence ID" value="KOC24082.1"/>
    <property type="molecule type" value="Genomic_DNA"/>
</dbReference>
<keyword evidence="2" id="KW-0378">Hydrolase</keyword>
<accession>A0A0L7MQB6</accession>
<dbReference type="InterPro" id="IPR029055">
    <property type="entry name" value="Ntn_hydrolases_N"/>
</dbReference>
<dbReference type="GO" id="GO:0017000">
    <property type="term" value="P:antibiotic biosynthetic process"/>
    <property type="evidence" value="ECO:0007669"/>
    <property type="project" value="InterPro"/>
</dbReference>